<dbReference type="PANTHER" id="PTHR10366">
    <property type="entry name" value="NAD DEPENDENT EPIMERASE/DEHYDRATASE"/>
    <property type="match status" value="1"/>
</dbReference>
<protein>
    <submittedName>
        <fullName evidence="4">Aldehyde reductase</fullName>
    </submittedName>
</protein>
<dbReference type="Pfam" id="PF01370">
    <property type="entry name" value="Epimerase"/>
    <property type="match status" value="1"/>
</dbReference>
<proteinExistence type="inferred from homology"/>
<evidence type="ECO:0000313" key="4">
    <source>
        <dbReference type="EMBL" id="MBT1709990.1"/>
    </source>
</evidence>
<dbReference type="Gene3D" id="3.40.50.720">
    <property type="entry name" value="NAD(P)-binding Rossmann-like Domain"/>
    <property type="match status" value="1"/>
</dbReference>
<organism evidence="4 5">
    <name type="scientific">Dawidia cretensis</name>
    <dbReference type="NCBI Taxonomy" id="2782350"/>
    <lineage>
        <taxon>Bacteria</taxon>
        <taxon>Pseudomonadati</taxon>
        <taxon>Bacteroidota</taxon>
        <taxon>Cytophagia</taxon>
        <taxon>Cytophagales</taxon>
        <taxon>Chryseotaleaceae</taxon>
        <taxon>Dawidia</taxon>
    </lineage>
</organism>
<dbReference type="PANTHER" id="PTHR10366:SF564">
    <property type="entry name" value="STEROL-4-ALPHA-CARBOXYLATE 3-DEHYDROGENASE, DECARBOXYLATING"/>
    <property type="match status" value="1"/>
</dbReference>
<evidence type="ECO:0000259" key="3">
    <source>
        <dbReference type="Pfam" id="PF01370"/>
    </source>
</evidence>
<dbReference type="AlphaFoldDB" id="A0AAP2DZD9"/>
<dbReference type="RefSeq" id="WP_254085569.1">
    <property type="nucleotide sequence ID" value="NZ_JAHESE010000018.1"/>
</dbReference>
<evidence type="ECO:0000313" key="5">
    <source>
        <dbReference type="Proteomes" id="UP001319080"/>
    </source>
</evidence>
<feature type="domain" description="NAD-dependent epimerase/dehydratase" evidence="3">
    <location>
        <begin position="10"/>
        <end position="250"/>
    </location>
</feature>
<dbReference type="InterPro" id="IPR050425">
    <property type="entry name" value="NAD(P)_dehydrat-like"/>
</dbReference>
<evidence type="ECO:0000256" key="2">
    <source>
        <dbReference type="ARBA" id="ARBA00023445"/>
    </source>
</evidence>
<dbReference type="InterPro" id="IPR001509">
    <property type="entry name" value="Epimerase_deHydtase"/>
</dbReference>
<dbReference type="EMBL" id="JAHESE010000018">
    <property type="protein sequence ID" value="MBT1709990.1"/>
    <property type="molecule type" value="Genomic_DNA"/>
</dbReference>
<evidence type="ECO:0000256" key="1">
    <source>
        <dbReference type="ARBA" id="ARBA00023002"/>
    </source>
</evidence>
<dbReference type="InterPro" id="IPR036291">
    <property type="entry name" value="NAD(P)-bd_dom_sf"/>
</dbReference>
<dbReference type="FunFam" id="3.40.50.720:FF:000336">
    <property type="entry name" value="Aldehyde reductase"/>
    <property type="match status" value="1"/>
</dbReference>
<comment type="caution">
    <text evidence="4">The sequence shown here is derived from an EMBL/GenBank/DDBJ whole genome shotgun (WGS) entry which is preliminary data.</text>
</comment>
<name>A0AAP2DZD9_9BACT</name>
<dbReference type="SUPFAM" id="SSF51735">
    <property type="entry name" value="NAD(P)-binding Rossmann-fold domains"/>
    <property type="match status" value="1"/>
</dbReference>
<reference evidence="4 5" key="1">
    <citation type="submission" date="2021-05" db="EMBL/GenBank/DDBJ databases">
        <title>A Polyphasic approach of four new species of the genus Ohtaekwangia: Ohtaekwangia histidinii sp. nov., Ohtaekwangia cretensis sp. nov., Ohtaekwangia indiensis sp. nov., Ohtaekwangia reichenbachii sp. nov. from diverse environment.</title>
        <authorList>
            <person name="Octaviana S."/>
        </authorList>
    </citation>
    <scope>NUCLEOTIDE SEQUENCE [LARGE SCALE GENOMIC DNA]</scope>
    <source>
        <strain evidence="4 5">PWU5</strain>
    </source>
</reference>
<gene>
    <name evidence="4" type="ORF">KK062_17220</name>
</gene>
<comment type="similarity">
    <text evidence="2">Belongs to the NAD(P)-dependent epimerase/dehydratase family. Dihydroflavonol-4-reductase subfamily.</text>
</comment>
<keyword evidence="1" id="KW-0560">Oxidoreductase</keyword>
<keyword evidence="5" id="KW-1185">Reference proteome</keyword>
<dbReference type="GO" id="GO:0016616">
    <property type="term" value="F:oxidoreductase activity, acting on the CH-OH group of donors, NAD or NADP as acceptor"/>
    <property type="evidence" value="ECO:0007669"/>
    <property type="project" value="TreeGrafter"/>
</dbReference>
<accession>A0AAP2DZD9</accession>
<dbReference type="CDD" id="cd05227">
    <property type="entry name" value="AR_SDR_e"/>
    <property type="match status" value="1"/>
</dbReference>
<dbReference type="Proteomes" id="UP001319080">
    <property type="component" value="Unassembled WGS sequence"/>
</dbReference>
<sequence length="348" mass="38215">MNTHNKGISVLVTGGSGFVGVHCLAQLLHQGYTVKTTLRNMDRKQEVLDMLKVAGITPHHHNISFYQCDLMDDRNWREATQGCTYVLHVASPISLAVPKDEDETIRPAVEGTLRVLRIARDAGVKRVVLTSSFAAVGYSHRDVNTPITESCWTDPKDKHLSAYLRSKVLAERAAWDFIKQEGGDLELAAINPMAIFGPTLGRDMSSAFILLKRILDGSLKAIPKITLGIVDVRDVADLHLRAMVHPDANGQRFLALAGGTMTLPEVADLLKRQLGNAAQNVSTRTMPDWVVRVAAWFSAGARNIAPQLGQRKNASNEKARTLLQWKPRNNQEAVLAAAESMVAFDLIA</sequence>